<evidence type="ECO:0000256" key="6">
    <source>
        <dbReference type="SAM" id="Phobius"/>
    </source>
</evidence>
<dbReference type="InterPro" id="IPR003856">
    <property type="entry name" value="LPS_length_determ_N"/>
</dbReference>
<dbReference type="Proteomes" id="UP000032582">
    <property type="component" value="Unassembled WGS sequence"/>
</dbReference>
<name>A0A0D8L842_MORMO</name>
<dbReference type="AlphaFoldDB" id="A0A0D8L842"/>
<evidence type="ECO:0000256" key="3">
    <source>
        <dbReference type="ARBA" id="ARBA00022692"/>
    </source>
</evidence>
<dbReference type="PANTHER" id="PTHR32309:SF13">
    <property type="entry name" value="FERRIC ENTEROBACTIN TRANSPORT PROTEIN FEPE"/>
    <property type="match status" value="1"/>
</dbReference>
<evidence type="ECO:0000259" key="7">
    <source>
        <dbReference type="Pfam" id="PF02706"/>
    </source>
</evidence>
<evidence type="ECO:0000256" key="1">
    <source>
        <dbReference type="ARBA" id="ARBA00004651"/>
    </source>
</evidence>
<keyword evidence="3 6" id="KW-0812">Transmembrane</keyword>
<organism evidence="8 9">
    <name type="scientific">Morganella morganii</name>
    <name type="common">Proteus morganii</name>
    <dbReference type="NCBI Taxonomy" id="582"/>
    <lineage>
        <taxon>Bacteria</taxon>
        <taxon>Pseudomonadati</taxon>
        <taxon>Pseudomonadota</taxon>
        <taxon>Gammaproteobacteria</taxon>
        <taxon>Enterobacterales</taxon>
        <taxon>Morganellaceae</taxon>
        <taxon>Morganella</taxon>
    </lineage>
</organism>
<keyword evidence="2" id="KW-1003">Cell membrane</keyword>
<dbReference type="EMBL" id="JZSH01000081">
    <property type="protein sequence ID" value="KJF78037.1"/>
    <property type="molecule type" value="Genomic_DNA"/>
</dbReference>
<dbReference type="PATRIC" id="fig|582.24.peg.2751"/>
<dbReference type="GO" id="GO:0004713">
    <property type="term" value="F:protein tyrosine kinase activity"/>
    <property type="evidence" value="ECO:0007669"/>
    <property type="project" value="TreeGrafter"/>
</dbReference>
<gene>
    <name evidence="8" type="ORF">UA45_08825</name>
</gene>
<dbReference type="Pfam" id="PF02706">
    <property type="entry name" value="Wzz"/>
    <property type="match status" value="1"/>
</dbReference>
<dbReference type="SUPFAM" id="SSF160355">
    <property type="entry name" value="Bacterial polysaccharide co-polymerase-like"/>
    <property type="match status" value="1"/>
</dbReference>
<proteinExistence type="predicted"/>
<evidence type="ECO:0000313" key="9">
    <source>
        <dbReference type="Proteomes" id="UP000032582"/>
    </source>
</evidence>
<keyword evidence="4 6" id="KW-1133">Transmembrane helix</keyword>
<feature type="transmembrane region" description="Helical" evidence="6">
    <location>
        <begin position="29"/>
        <end position="49"/>
    </location>
</feature>
<feature type="domain" description="Polysaccharide chain length determinant N-terminal" evidence="7">
    <location>
        <begin position="13"/>
        <end position="101"/>
    </location>
</feature>
<evidence type="ECO:0000313" key="8">
    <source>
        <dbReference type="EMBL" id="KJF78037.1"/>
    </source>
</evidence>
<sequence length="336" mass="36564">MVNEKGSVNLNNDEIDIIDLLKLLYRHKIFIVIVTVLFAAAGFGVAKILPQKWTSTAEVTETDLRDMPDLDNVRLQMNALNVSAVSDLPAAFNVFGTVWQSPSVQESFRLSQGDTTVSGSFGFQKTDGNILEPATAKVTFTAADPQTAQQMLSDYLDYTAQYSRNVMQTQLQENLGAALSAGQSQYRVALVKAEHQREQTLAYLAAAERIAPVAASAPPQNPGADPVASYSAMGRPAVTQMIDSLKALDLPAVDADLLDRAYTLKSIKSIAPFSLNIIPFTVTESPDLPVVKDGPGTKMYLIASAFLGFILAVMAVFSWNMFVNRKKQHNFQLSGH</sequence>
<comment type="subcellular location">
    <subcellularLocation>
        <location evidence="1">Cell membrane</location>
        <topology evidence="1">Multi-pass membrane protein</topology>
    </subcellularLocation>
</comment>
<comment type="caution">
    <text evidence="8">The sequence shown here is derived from an EMBL/GenBank/DDBJ whole genome shotgun (WGS) entry which is preliminary data.</text>
</comment>
<protein>
    <recommendedName>
        <fullName evidence="7">Polysaccharide chain length determinant N-terminal domain-containing protein</fullName>
    </recommendedName>
</protein>
<evidence type="ECO:0000256" key="2">
    <source>
        <dbReference type="ARBA" id="ARBA00022475"/>
    </source>
</evidence>
<dbReference type="InterPro" id="IPR050445">
    <property type="entry name" value="Bact_polysacc_biosynth/exp"/>
</dbReference>
<evidence type="ECO:0000256" key="4">
    <source>
        <dbReference type="ARBA" id="ARBA00022989"/>
    </source>
</evidence>
<evidence type="ECO:0000256" key="5">
    <source>
        <dbReference type="ARBA" id="ARBA00023136"/>
    </source>
</evidence>
<keyword evidence="5 6" id="KW-0472">Membrane</keyword>
<dbReference type="Gene3D" id="3.30.1890.10">
    <property type="entry name" value="FepE-like"/>
    <property type="match status" value="1"/>
</dbReference>
<dbReference type="PANTHER" id="PTHR32309">
    <property type="entry name" value="TYROSINE-PROTEIN KINASE"/>
    <property type="match status" value="1"/>
</dbReference>
<reference evidence="8 9" key="1">
    <citation type="submission" date="2015-02" db="EMBL/GenBank/DDBJ databases">
        <title>Whole genome shotgun sequencing of cultured foodborne pathogen.</title>
        <authorList>
            <person name="Timme R."/>
            <person name="Allard M.W."/>
            <person name="Strain E."/>
            <person name="Evans P.S."/>
            <person name="Brown E."/>
        </authorList>
    </citation>
    <scope>NUCLEOTIDE SEQUENCE [LARGE SCALE GENOMIC DNA]</scope>
    <source>
        <strain evidence="8 9">GCSL-TSO-24</strain>
    </source>
</reference>
<feature type="transmembrane region" description="Helical" evidence="6">
    <location>
        <begin position="299"/>
        <end position="322"/>
    </location>
</feature>
<accession>A0A0D8L842</accession>
<dbReference type="GO" id="GO:0005886">
    <property type="term" value="C:plasma membrane"/>
    <property type="evidence" value="ECO:0007669"/>
    <property type="project" value="UniProtKB-SubCell"/>
</dbReference>